<dbReference type="AlphaFoldDB" id="A0A371CI24"/>
<feature type="compositionally biased region" description="Low complexity" evidence="1">
    <location>
        <begin position="111"/>
        <end position="124"/>
    </location>
</feature>
<evidence type="ECO:0000256" key="1">
    <source>
        <dbReference type="SAM" id="MobiDB-lite"/>
    </source>
</evidence>
<accession>A0A371CI24</accession>
<evidence type="ECO:0000313" key="2">
    <source>
        <dbReference type="EMBL" id="RDX39921.1"/>
    </source>
</evidence>
<reference evidence="2 3" key="1">
    <citation type="journal article" date="2018" name="Biotechnol. Biofuels">
        <title>Integrative visual omics of the white-rot fungus Polyporus brumalis exposes the biotechnological potential of its oxidative enzymes for delignifying raw plant biomass.</title>
        <authorList>
            <person name="Miyauchi S."/>
            <person name="Rancon A."/>
            <person name="Drula E."/>
            <person name="Hage H."/>
            <person name="Chaduli D."/>
            <person name="Favel A."/>
            <person name="Grisel S."/>
            <person name="Henrissat B."/>
            <person name="Herpoel-Gimbert I."/>
            <person name="Ruiz-Duenas F.J."/>
            <person name="Chevret D."/>
            <person name="Hainaut M."/>
            <person name="Lin J."/>
            <person name="Wang M."/>
            <person name="Pangilinan J."/>
            <person name="Lipzen A."/>
            <person name="Lesage-Meessen L."/>
            <person name="Navarro D."/>
            <person name="Riley R."/>
            <person name="Grigoriev I.V."/>
            <person name="Zhou S."/>
            <person name="Raouche S."/>
            <person name="Rosso M.N."/>
        </authorList>
    </citation>
    <scope>NUCLEOTIDE SEQUENCE [LARGE SCALE GENOMIC DNA]</scope>
    <source>
        <strain evidence="2 3">BRFM 1820</strain>
    </source>
</reference>
<feature type="compositionally biased region" description="Pro residues" evidence="1">
    <location>
        <begin position="125"/>
        <end position="134"/>
    </location>
</feature>
<protein>
    <submittedName>
        <fullName evidence="2">Uncharacterized protein</fullName>
    </submittedName>
</protein>
<proteinExistence type="predicted"/>
<sequence>MAPSNSSPYFFSASKLVDPGKPTLVECVAASPPRCVRGAQLTVTCIFKNRGISLKKLKDQLKKPDVAKIVRRPLTENSGGPSSQRVGSTPPSASQRGGTPGPSSQRRHTTPAFADDSSPLSSPASSPPPSPPLPVAVARARSPNNIPYSVSAPPVRTQCAPYHKLPAAGNRPARSASRTSLQGSPKIGCGSPIAAIEKALDPNGGILTRYGQMGSEPIFIREERNTSTTEPDVMTNFWESFTAVPLRQPPNLTSRPDLAYGDVYINIVRGEMIGQVNTEQLWIWTEGADGHGFWKSASAGDVRNDGQRLTITPKRLNPSWVGLSWAVKQLRKTR</sequence>
<dbReference type="EMBL" id="KZ857615">
    <property type="protein sequence ID" value="RDX39921.1"/>
    <property type="molecule type" value="Genomic_DNA"/>
</dbReference>
<gene>
    <name evidence="2" type="ORF">OH76DRAFT_1490733</name>
</gene>
<dbReference type="Proteomes" id="UP000256964">
    <property type="component" value="Unassembled WGS sequence"/>
</dbReference>
<feature type="region of interest" description="Disordered" evidence="1">
    <location>
        <begin position="68"/>
        <end position="137"/>
    </location>
</feature>
<name>A0A371CI24_9APHY</name>
<feature type="region of interest" description="Disordered" evidence="1">
    <location>
        <begin position="166"/>
        <end position="185"/>
    </location>
</feature>
<feature type="compositionally biased region" description="Polar residues" evidence="1">
    <location>
        <begin position="75"/>
        <end position="104"/>
    </location>
</feature>
<organism evidence="2 3">
    <name type="scientific">Lentinus brumalis</name>
    <dbReference type="NCBI Taxonomy" id="2498619"/>
    <lineage>
        <taxon>Eukaryota</taxon>
        <taxon>Fungi</taxon>
        <taxon>Dikarya</taxon>
        <taxon>Basidiomycota</taxon>
        <taxon>Agaricomycotina</taxon>
        <taxon>Agaricomycetes</taxon>
        <taxon>Polyporales</taxon>
        <taxon>Polyporaceae</taxon>
        <taxon>Lentinus</taxon>
    </lineage>
</organism>
<keyword evidence="3" id="KW-1185">Reference proteome</keyword>
<evidence type="ECO:0000313" key="3">
    <source>
        <dbReference type="Proteomes" id="UP000256964"/>
    </source>
</evidence>
<dbReference type="OrthoDB" id="2755154at2759"/>